<keyword evidence="2 7" id="KW-0808">Transferase</keyword>
<dbReference type="EMBL" id="VWSH01000003">
    <property type="protein sequence ID" value="KAA5533372.1"/>
    <property type="molecule type" value="Genomic_DNA"/>
</dbReference>
<keyword evidence="8" id="KW-1185">Reference proteome</keyword>
<dbReference type="SUPFAM" id="SSF51161">
    <property type="entry name" value="Trimeric LpxA-like enzymes"/>
    <property type="match status" value="1"/>
</dbReference>
<dbReference type="PANTHER" id="PTHR43300:SF7">
    <property type="entry name" value="UDP-N-ACETYLBACILLOSAMINE N-ACETYLTRANSFERASE"/>
    <property type="match status" value="1"/>
</dbReference>
<evidence type="ECO:0000256" key="3">
    <source>
        <dbReference type="ARBA" id="ARBA00022737"/>
    </source>
</evidence>
<evidence type="ECO:0000256" key="4">
    <source>
        <dbReference type="PIRSR" id="PIRSR620019-1"/>
    </source>
</evidence>
<gene>
    <name evidence="7" type="ORF">F0919_12575</name>
</gene>
<dbReference type="GO" id="GO:0016740">
    <property type="term" value="F:transferase activity"/>
    <property type="evidence" value="ECO:0007669"/>
    <property type="project" value="UniProtKB-KW"/>
</dbReference>
<dbReference type="InterPro" id="IPR050179">
    <property type="entry name" value="Trans_hexapeptide_repeat"/>
</dbReference>
<evidence type="ECO:0000256" key="5">
    <source>
        <dbReference type="PIRSR" id="PIRSR620019-2"/>
    </source>
</evidence>
<evidence type="ECO:0000313" key="7">
    <source>
        <dbReference type="EMBL" id="KAA5533372.1"/>
    </source>
</evidence>
<dbReference type="Proteomes" id="UP000323632">
    <property type="component" value="Unassembled WGS sequence"/>
</dbReference>
<feature type="domain" description="PglD N-terminal" evidence="6">
    <location>
        <begin position="6"/>
        <end position="82"/>
    </location>
</feature>
<dbReference type="Gene3D" id="2.160.10.10">
    <property type="entry name" value="Hexapeptide repeat proteins"/>
    <property type="match status" value="1"/>
</dbReference>
<protein>
    <submittedName>
        <fullName evidence="7">Acetyltransferase</fullName>
    </submittedName>
</protein>
<dbReference type="RefSeq" id="WP_150033119.1">
    <property type="nucleotide sequence ID" value="NZ_VWSH01000003.1"/>
</dbReference>
<keyword evidence="3" id="KW-0677">Repeat</keyword>
<proteinExistence type="inferred from homology"/>
<dbReference type="CDD" id="cd03360">
    <property type="entry name" value="LbH_AT_putative"/>
    <property type="match status" value="1"/>
</dbReference>
<feature type="active site" description="Proton acceptor" evidence="4">
    <location>
        <position position="137"/>
    </location>
</feature>
<dbReference type="PANTHER" id="PTHR43300">
    <property type="entry name" value="ACETYLTRANSFERASE"/>
    <property type="match status" value="1"/>
</dbReference>
<accession>A0A5M6CHG8</accession>
<comment type="caution">
    <text evidence="7">The sequence shown here is derived from an EMBL/GenBank/DDBJ whole genome shotgun (WGS) entry which is preliminary data.</text>
</comment>
<dbReference type="InterPro" id="IPR041561">
    <property type="entry name" value="PglD_N"/>
</dbReference>
<dbReference type="NCBIfam" id="TIGR03570">
    <property type="entry name" value="NeuD_NnaD"/>
    <property type="match status" value="1"/>
</dbReference>
<feature type="binding site" evidence="5">
    <location>
        <position position="70"/>
    </location>
    <ligand>
        <name>substrate</name>
    </ligand>
</feature>
<dbReference type="Gene3D" id="3.40.50.20">
    <property type="match status" value="1"/>
</dbReference>
<dbReference type="AlphaFoldDB" id="A0A5M6CHG8"/>
<organism evidence="7 8">
    <name type="scientific">Taibaiella lutea</name>
    <dbReference type="NCBI Taxonomy" id="2608001"/>
    <lineage>
        <taxon>Bacteria</taxon>
        <taxon>Pseudomonadati</taxon>
        <taxon>Bacteroidota</taxon>
        <taxon>Chitinophagia</taxon>
        <taxon>Chitinophagales</taxon>
        <taxon>Chitinophagaceae</taxon>
        <taxon>Taibaiella</taxon>
    </lineage>
</organism>
<dbReference type="Pfam" id="PF17836">
    <property type="entry name" value="PglD_N"/>
    <property type="match status" value="1"/>
</dbReference>
<sequence length="220" mass="23403">MIPSTIFIFGSGAQGRVIADIFICQYPAAHLFFIDENESLAGTKVNGIEVLNIAQMLSKENNPMVHVAIGNPNTRKIIVERLSATGCDFISAIHPSAEILPSATVGKNCMIGAGVIVNTNTSIADHVLINTRVLVEHDCIIEKYVSLSPGAIIGGRVHIKEGAFIGSAAVLVARITVEKGSIIGMASTVMNDIPAKVIAYGTPAKKVAEVTESYNWSRLF</sequence>
<name>A0A5M6CHG8_9BACT</name>
<dbReference type="InterPro" id="IPR020019">
    <property type="entry name" value="AcTrfase_PglD-like"/>
</dbReference>
<dbReference type="InterPro" id="IPR018357">
    <property type="entry name" value="Hexapep_transf_CS"/>
</dbReference>
<comment type="similarity">
    <text evidence="1">Belongs to the transferase hexapeptide repeat family.</text>
</comment>
<evidence type="ECO:0000259" key="6">
    <source>
        <dbReference type="Pfam" id="PF17836"/>
    </source>
</evidence>
<reference evidence="7 8" key="1">
    <citation type="submission" date="2019-09" db="EMBL/GenBank/DDBJ databases">
        <title>Genome sequence and assembly of Taibaiella sp.</title>
        <authorList>
            <person name="Chhetri G."/>
        </authorList>
    </citation>
    <scope>NUCLEOTIDE SEQUENCE [LARGE SCALE GENOMIC DNA]</scope>
    <source>
        <strain evidence="7 8">KVB11</strain>
    </source>
</reference>
<evidence type="ECO:0000313" key="8">
    <source>
        <dbReference type="Proteomes" id="UP000323632"/>
    </source>
</evidence>
<dbReference type="PROSITE" id="PS00101">
    <property type="entry name" value="HEXAPEP_TRANSFERASES"/>
    <property type="match status" value="1"/>
</dbReference>
<evidence type="ECO:0000256" key="1">
    <source>
        <dbReference type="ARBA" id="ARBA00007274"/>
    </source>
</evidence>
<evidence type="ECO:0000256" key="2">
    <source>
        <dbReference type="ARBA" id="ARBA00022679"/>
    </source>
</evidence>
<feature type="site" description="Increases basicity of active site His" evidence="4">
    <location>
        <position position="138"/>
    </location>
</feature>
<dbReference type="InterPro" id="IPR011004">
    <property type="entry name" value="Trimer_LpxA-like_sf"/>
</dbReference>